<evidence type="ECO:0000313" key="1">
    <source>
        <dbReference type="EMBL" id="NKI90655.1"/>
    </source>
</evidence>
<accession>A0ABX1HLG0</accession>
<keyword evidence="2" id="KW-1185">Reference proteome</keyword>
<sequence>MNPSQNLPVEEQILLTVADQSKLDLVMELLSHFDLVRAERVKAMPKAPKEVSAEAEADFWALAGIWKDRDIDLKKIRQESFDRRTKNYDR</sequence>
<comment type="caution">
    <text evidence="1">The sequence shown here is derived from an EMBL/GenBank/DDBJ whole genome shotgun (WGS) entry which is preliminary data.</text>
</comment>
<evidence type="ECO:0000313" key="2">
    <source>
        <dbReference type="Proteomes" id="UP000717634"/>
    </source>
</evidence>
<name>A0ABX1HLG0_9BACT</name>
<gene>
    <name evidence="1" type="ORF">HBN54_003262</name>
</gene>
<dbReference type="RefSeq" id="WP_168674247.1">
    <property type="nucleotide sequence ID" value="NZ_JAAVTK010000010.1"/>
</dbReference>
<evidence type="ECO:0008006" key="3">
    <source>
        <dbReference type="Google" id="ProtNLM"/>
    </source>
</evidence>
<dbReference type="EMBL" id="JAAVTK010000010">
    <property type="protein sequence ID" value="NKI90655.1"/>
    <property type="molecule type" value="Genomic_DNA"/>
</dbReference>
<organism evidence="1 2">
    <name type="scientific">Hymenobacter artigasi</name>
    <dbReference type="NCBI Taxonomy" id="2719616"/>
    <lineage>
        <taxon>Bacteria</taxon>
        <taxon>Pseudomonadati</taxon>
        <taxon>Bacteroidota</taxon>
        <taxon>Cytophagia</taxon>
        <taxon>Cytophagales</taxon>
        <taxon>Hymenobacteraceae</taxon>
        <taxon>Hymenobacter</taxon>
    </lineage>
</organism>
<dbReference type="Proteomes" id="UP000717634">
    <property type="component" value="Unassembled WGS sequence"/>
</dbReference>
<protein>
    <recommendedName>
        <fullName evidence="3">DUF2281 domain-containing protein</fullName>
    </recommendedName>
</protein>
<reference evidence="1 2" key="1">
    <citation type="submission" date="2020-03" db="EMBL/GenBank/DDBJ databases">
        <title>Genomic Encyclopedia of Type Strains, Phase IV (KMG-V): Genome sequencing to study the core and pangenomes of soil and plant-associated prokaryotes.</title>
        <authorList>
            <person name="Whitman W."/>
        </authorList>
    </citation>
    <scope>NUCLEOTIDE SEQUENCE [LARGE SCALE GENOMIC DNA]</scope>
    <source>
        <strain evidence="1 2">1B</strain>
    </source>
</reference>
<proteinExistence type="predicted"/>